<evidence type="ECO:0000256" key="5">
    <source>
        <dbReference type="SAM" id="SignalP"/>
    </source>
</evidence>
<evidence type="ECO:0000256" key="2">
    <source>
        <dbReference type="ARBA" id="ARBA00022487"/>
    </source>
</evidence>
<dbReference type="AlphaFoldDB" id="A0A2A4J4W2"/>
<feature type="domain" description="Carboxylesterase type B" evidence="6">
    <location>
        <begin position="107"/>
        <end position="282"/>
    </location>
</feature>
<feature type="chain" id="PRO_5012991855" description="Carboxylesterase type B domain-containing protein" evidence="5">
    <location>
        <begin position="17"/>
        <end position="297"/>
    </location>
</feature>
<dbReference type="InterPro" id="IPR029058">
    <property type="entry name" value="AB_hydrolase_fold"/>
</dbReference>
<keyword evidence="4" id="KW-0325">Glycoprotein</keyword>
<gene>
    <name evidence="7" type="ORF">B5V51_7577</name>
</gene>
<dbReference type="GO" id="GO:0052689">
    <property type="term" value="F:carboxylic ester hydrolase activity"/>
    <property type="evidence" value="ECO:0007669"/>
    <property type="project" value="UniProtKB-KW"/>
</dbReference>
<dbReference type="SUPFAM" id="SSF53474">
    <property type="entry name" value="alpha/beta-Hydrolases"/>
    <property type="match status" value="2"/>
</dbReference>
<evidence type="ECO:0000259" key="6">
    <source>
        <dbReference type="Pfam" id="PF00135"/>
    </source>
</evidence>
<name>A0A2A4J4W2_HELVI</name>
<evidence type="ECO:0000313" key="7">
    <source>
        <dbReference type="EMBL" id="PCG66544.1"/>
    </source>
</evidence>
<evidence type="ECO:0000256" key="1">
    <source>
        <dbReference type="ARBA" id="ARBA00005964"/>
    </source>
</evidence>
<feature type="signal peptide" evidence="5">
    <location>
        <begin position="1"/>
        <end position="16"/>
    </location>
</feature>
<accession>A0A2A4J4W2</accession>
<proteinExistence type="inferred from homology"/>
<dbReference type="EMBL" id="NWSH01003330">
    <property type="protein sequence ID" value="PCG66544.1"/>
    <property type="molecule type" value="Genomic_DNA"/>
</dbReference>
<keyword evidence="2" id="KW-0719">Serine esterase</keyword>
<dbReference type="STRING" id="7102.A0A2A4J4W2"/>
<dbReference type="Gene3D" id="3.40.50.1820">
    <property type="entry name" value="alpha/beta hydrolase"/>
    <property type="match status" value="2"/>
</dbReference>
<reference evidence="7" key="1">
    <citation type="submission" date="2017-09" db="EMBL/GenBank/DDBJ databases">
        <title>Contemporary evolution of a Lepidopteran species, Heliothis virescens, in response to modern agricultural practices.</title>
        <authorList>
            <person name="Fritz M.L."/>
            <person name="Deyonke A.M."/>
            <person name="Papanicolaou A."/>
            <person name="Micinski S."/>
            <person name="Westbrook J."/>
            <person name="Gould F."/>
        </authorList>
    </citation>
    <scope>NUCLEOTIDE SEQUENCE [LARGE SCALE GENOMIC DNA]</scope>
    <source>
        <strain evidence="7">HvINT-</strain>
        <tissue evidence="7">Whole body</tissue>
    </source>
</reference>
<feature type="domain" description="Carboxylesterase type B" evidence="6">
    <location>
        <begin position="22"/>
        <end position="104"/>
    </location>
</feature>
<dbReference type="PANTHER" id="PTHR43142:SF1">
    <property type="entry name" value="CARBOXYLIC ESTER HYDROLASE"/>
    <property type="match status" value="1"/>
</dbReference>
<sequence>MKWWTCVVLMCAAALADDEWREVRTAQGPVRGRKHPTEDIYTFYNIPYATAPTGQDKFLILAPLPGPVWSEPFDAVDEKVICPQALIMAELVPKNPVVKENCLIASRDPVEIAKTHARKLNFTNVDDIYALENFYKTASMELLTSDNFFYRTDSIFTFSPCVERDTGDGAFLTESPLSILKSGNYRKLPVLYGFSEMEGLTRIGFFDIWKHKMNEKFSDFLPADLKFESDEEREEVASKIKKFYFGEKPVGNDNILKYVDFFSDVMFAYHMLWPVKLHVERGGWQQSNIFVRIFLCG</sequence>
<keyword evidence="5" id="KW-0732">Signal</keyword>
<protein>
    <recommendedName>
        <fullName evidence="6">Carboxylesterase type B domain-containing protein</fullName>
    </recommendedName>
</protein>
<dbReference type="Pfam" id="PF00135">
    <property type="entry name" value="COesterase"/>
    <property type="match status" value="2"/>
</dbReference>
<keyword evidence="3" id="KW-0378">Hydrolase</keyword>
<dbReference type="PANTHER" id="PTHR43142">
    <property type="entry name" value="CARBOXYLIC ESTER HYDROLASE"/>
    <property type="match status" value="1"/>
</dbReference>
<comment type="similarity">
    <text evidence="1">Belongs to the type-B carboxylesterase/lipase family.</text>
</comment>
<organism evidence="7">
    <name type="scientific">Heliothis virescens</name>
    <name type="common">Tobacco budworm moth</name>
    <dbReference type="NCBI Taxonomy" id="7102"/>
    <lineage>
        <taxon>Eukaryota</taxon>
        <taxon>Metazoa</taxon>
        <taxon>Ecdysozoa</taxon>
        <taxon>Arthropoda</taxon>
        <taxon>Hexapoda</taxon>
        <taxon>Insecta</taxon>
        <taxon>Pterygota</taxon>
        <taxon>Neoptera</taxon>
        <taxon>Endopterygota</taxon>
        <taxon>Lepidoptera</taxon>
        <taxon>Glossata</taxon>
        <taxon>Ditrysia</taxon>
        <taxon>Noctuoidea</taxon>
        <taxon>Noctuidae</taxon>
        <taxon>Heliothinae</taxon>
        <taxon>Heliothis</taxon>
    </lineage>
</organism>
<dbReference type="InterPro" id="IPR002018">
    <property type="entry name" value="CarbesteraseB"/>
</dbReference>
<evidence type="ECO:0000256" key="3">
    <source>
        <dbReference type="ARBA" id="ARBA00022801"/>
    </source>
</evidence>
<comment type="caution">
    <text evidence="7">The sequence shown here is derived from an EMBL/GenBank/DDBJ whole genome shotgun (WGS) entry which is preliminary data.</text>
</comment>
<evidence type="ECO:0000256" key="4">
    <source>
        <dbReference type="ARBA" id="ARBA00023180"/>
    </source>
</evidence>